<dbReference type="AlphaFoldDB" id="A0A2S7IMM8"/>
<dbReference type="Gene3D" id="3.50.50.60">
    <property type="entry name" value="FAD/NAD(P)-binding domain"/>
    <property type="match status" value="1"/>
</dbReference>
<dbReference type="PANTHER" id="PTHR40254:SF1">
    <property type="entry name" value="BLR0577 PROTEIN"/>
    <property type="match status" value="1"/>
</dbReference>
<comment type="caution">
    <text evidence="2">The sequence shown here is derived from an EMBL/GenBank/DDBJ whole genome shotgun (WGS) entry which is preliminary data.</text>
</comment>
<accession>A0A2S7IMM8</accession>
<dbReference type="Proteomes" id="UP000239590">
    <property type="component" value="Unassembled WGS sequence"/>
</dbReference>
<keyword evidence="3" id="KW-1185">Reference proteome</keyword>
<dbReference type="InterPro" id="IPR052189">
    <property type="entry name" value="L-asp_N-monooxygenase_NS-form"/>
</dbReference>
<proteinExistence type="predicted"/>
<dbReference type="InterPro" id="IPR038732">
    <property type="entry name" value="HpyO/CreE_NAD-binding"/>
</dbReference>
<dbReference type="InterPro" id="IPR036188">
    <property type="entry name" value="FAD/NAD-bd_sf"/>
</dbReference>
<dbReference type="PANTHER" id="PTHR40254">
    <property type="entry name" value="BLR0577 PROTEIN"/>
    <property type="match status" value="1"/>
</dbReference>
<dbReference type="OrthoDB" id="6309046at2"/>
<evidence type="ECO:0000313" key="2">
    <source>
        <dbReference type="EMBL" id="PQA58906.1"/>
    </source>
</evidence>
<dbReference type="Pfam" id="PF13454">
    <property type="entry name" value="NAD_binding_9"/>
    <property type="match status" value="1"/>
</dbReference>
<organism evidence="2 3">
    <name type="scientific">Siphonobacter curvatus</name>
    <dbReference type="NCBI Taxonomy" id="2094562"/>
    <lineage>
        <taxon>Bacteria</taxon>
        <taxon>Pseudomonadati</taxon>
        <taxon>Bacteroidota</taxon>
        <taxon>Cytophagia</taxon>
        <taxon>Cytophagales</taxon>
        <taxon>Cytophagaceae</taxon>
        <taxon>Siphonobacter</taxon>
    </lineage>
</organism>
<reference evidence="3" key="1">
    <citation type="submission" date="2018-02" db="EMBL/GenBank/DDBJ databases">
        <title>Genome sequencing of Solimonas sp. HR-BB.</title>
        <authorList>
            <person name="Lee Y."/>
            <person name="Jeon C.O."/>
        </authorList>
    </citation>
    <scope>NUCLEOTIDE SEQUENCE [LARGE SCALE GENOMIC DNA]</scope>
    <source>
        <strain evidence="3">HR-U</strain>
    </source>
</reference>
<gene>
    <name evidence="2" type="ORF">C5O19_04400</name>
</gene>
<name>A0A2S7IMM8_9BACT</name>
<dbReference type="SUPFAM" id="SSF51905">
    <property type="entry name" value="FAD/NAD(P)-binding domain"/>
    <property type="match status" value="1"/>
</dbReference>
<evidence type="ECO:0000313" key="3">
    <source>
        <dbReference type="Proteomes" id="UP000239590"/>
    </source>
</evidence>
<feature type="domain" description="FAD-dependent urate hydroxylase HpyO/Asp monooxygenase CreE-like FAD/NAD(P)-binding" evidence="1">
    <location>
        <begin position="6"/>
        <end position="167"/>
    </location>
</feature>
<dbReference type="EMBL" id="PTRA01000001">
    <property type="protein sequence ID" value="PQA58906.1"/>
    <property type="molecule type" value="Genomic_DNA"/>
</dbReference>
<protein>
    <recommendedName>
        <fullName evidence="1">FAD-dependent urate hydroxylase HpyO/Asp monooxygenase CreE-like FAD/NAD(P)-binding domain-containing protein</fullName>
    </recommendedName>
</protein>
<sequence length="571" mass="64008">MKKHIAILGAGPSGLYVYKQLVERHPSDVTIDIFESKQQLGAGMPYSSEGANVEHITNVSGNEIPPLVTSVREWIQTLPEETLQRFGIDRQSFHSYRVLPRLLFGQYLSDQFFLLQEKAQQLGLVTNVHLGSSVTDIIDEPDQQRVSVEVNKKDRFSFDAVIICTGHDWPKSHEGKIPGYFDSPYPPAKLRGVYNQTIALRGASLTAIDALRTLARANGTFRRNEAGKVVFESDAPNFRMVLHSRDGFLPAIRFHLEEPLVTRDALMDEASIAANRASNEGFLSLDFVFDENFKQSFKTKDPDFYDQIKDMKLEEFVETMMAQREQTDPFDLFRAEYQEAAQSIRHRESIYWKEMLAALSFSLNYPAKYFSAEDMHRLTKVLMPLISLVIAFVPQSSAEELLALHTAGRLSLIAVGSDSEVEPQPEGGIRYQYTDEAGKPQSQTYTTYVDCVGQPHLNVDSFPFESLKQAKCVSQARLAFQSAQAGKEAMDENPKTVSQDSQGTYYMQVPGITITDDFQIVDPQGVASDRIFNMAVPYMGGYNPDYSGLDFAQEASARIIGHILALEPASV</sequence>
<evidence type="ECO:0000259" key="1">
    <source>
        <dbReference type="Pfam" id="PF13454"/>
    </source>
</evidence>
<dbReference type="RefSeq" id="WP_104710074.1">
    <property type="nucleotide sequence ID" value="NZ_PTRA01000001.1"/>
</dbReference>